<keyword evidence="9" id="KW-1185">Reference proteome</keyword>
<dbReference type="PANTHER" id="PTHR11228:SF7">
    <property type="entry name" value="PQQA PEPTIDE CYCLASE"/>
    <property type="match status" value="1"/>
</dbReference>
<dbReference type="CDD" id="cd21109">
    <property type="entry name" value="SPASM"/>
    <property type="match status" value="1"/>
</dbReference>
<dbReference type="HOGENOM" id="CLU_009273_4_2_7"/>
<protein>
    <submittedName>
        <fullName evidence="8">Radical SAM domain protein</fullName>
    </submittedName>
</protein>
<dbReference type="InterPro" id="IPR050377">
    <property type="entry name" value="Radical_SAM_PqqE_MftC-like"/>
</dbReference>
<evidence type="ECO:0000256" key="3">
    <source>
        <dbReference type="ARBA" id="ARBA00022691"/>
    </source>
</evidence>
<dbReference type="AlphaFoldDB" id="A0LN29"/>
<comment type="cofactor">
    <cofactor evidence="1">
        <name>[4Fe-4S] cluster</name>
        <dbReference type="ChEBI" id="CHEBI:49883"/>
    </cofactor>
</comment>
<evidence type="ECO:0000313" key="8">
    <source>
        <dbReference type="EMBL" id="ABK18831.1"/>
    </source>
</evidence>
<dbReference type="Pfam" id="PF04055">
    <property type="entry name" value="Radical_SAM"/>
    <property type="match status" value="1"/>
</dbReference>
<accession>A0LN29</accession>
<evidence type="ECO:0000259" key="7">
    <source>
        <dbReference type="PROSITE" id="PS51918"/>
    </source>
</evidence>
<evidence type="ECO:0000256" key="4">
    <source>
        <dbReference type="ARBA" id="ARBA00022723"/>
    </source>
</evidence>
<dbReference type="GO" id="GO:0046872">
    <property type="term" value="F:metal ion binding"/>
    <property type="evidence" value="ECO:0007669"/>
    <property type="project" value="UniProtKB-KW"/>
</dbReference>
<sequence length="428" mass="47588">MPDLDKVLQEATGGAGIMRTEVPASNCGQIEAGSRRRNLVVSMLRHTIHNPRHVMTLLRGEYRRHVGIRMDRRLHPGTSGLPANISINLTRRCNLKCGMCIQHRHASPAAPGLTWFDPERELPVSAWVRLMDRVTTFRPALYVTGGEPMLYPGFEEFIKEAGRRHLFVQLATNGTLLSGNAGMLVEEGVGIVIVSMDGPARVHDEVRGRPGLFRRTSDGVRSLLSARARRRSPTPVVGINFTISKTNVECIQDMVPIALELGVDFLQFQHTIFSSAAHVARHNRVFARKAAGLGEIHLVHPSIPEGEYYESDIVEEDVGRIAEGLQRARKAARGRLRLSFLPDLSTGMLEPYYLDLDHPFPGKCDTLWKTLRIMPDGTVSPCLHVVAGNVARQSIDEVWNGPGMQRFRELIAGRLFPGCARCCNRSFS</sequence>
<dbReference type="SFLD" id="SFLDG01067">
    <property type="entry name" value="SPASM/twitch_domain_containing"/>
    <property type="match status" value="2"/>
</dbReference>
<dbReference type="InterPro" id="IPR034391">
    <property type="entry name" value="AdoMet-like_SPASM_containing"/>
</dbReference>
<dbReference type="eggNOG" id="COG0535">
    <property type="taxonomic scope" value="Bacteria"/>
</dbReference>
<dbReference type="OrthoDB" id="9772409at2"/>
<evidence type="ECO:0000256" key="5">
    <source>
        <dbReference type="ARBA" id="ARBA00023004"/>
    </source>
</evidence>
<reference evidence="8 9" key="1">
    <citation type="submission" date="2006-10" db="EMBL/GenBank/DDBJ databases">
        <title>Complete sequence of Syntrophobacter fumaroxidans MPOB.</title>
        <authorList>
            <consortium name="US DOE Joint Genome Institute"/>
            <person name="Copeland A."/>
            <person name="Lucas S."/>
            <person name="Lapidus A."/>
            <person name="Barry K."/>
            <person name="Detter J.C."/>
            <person name="Glavina del Rio T."/>
            <person name="Hammon N."/>
            <person name="Israni S."/>
            <person name="Pitluck S."/>
            <person name="Goltsman E.G."/>
            <person name="Martinez M."/>
            <person name="Schmutz J."/>
            <person name="Larimer F."/>
            <person name="Land M."/>
            <person name="Hauser L."/>
            <person name="Kyrpides N."/>
            <person name="Kim E."/>
            <person name="Boone D.R."/>
            <person name="Brockman F."/>
            <person name="Culley D."/>
            <person name="Ferry J."/>
            <person name="Gunsalus R."/>
            <person name="McInerney M.J."/>
            <person name="Morrison M."/>
            <person name="Plugge C."/>
            <person name="Rohlin L."/>
            <person name="Scholten J."/>
            <person name="Sieber J."/>
            <person name="Stams A.J.M."/>
            <person name="Worm P."/>
            <person name="Henstra A.M."/>
            <person name="Richardson P."/>
        </authorList>
    </citation>
    <scope>NUCLEOTIDE SEQUENCE [LARGE SCALE GENOMIC DNA]</scope>
    <source>
        <strain evidence="9">DSM 10017 / MPOB</strain>
    </source>
</reference>
<dbReference type="InParanoid" id="A0LN29"/>
<evidence type="ECO:0000256" key="6">
    <source>
        <dbReference type="ARBA" id="ARBA00023014"/>
    </source>
</evidence>
<keyword evidence="5" id="KW-0408">Iron</keyword>
<dbReference type="GO" id="GO:0003824">
    <property type="term" value="F:catalytic activity"/>
    <property type="evidence" value="ECO:0007669"/>
    <property type="project" value="InterPro"/>
</dbReference>
<dbReference type="KEGG" id="sfu:Sfum_3158"/>
<dbReference type="InterPro" id="IPR017200">
    <property type="entry name" value="PqqE-like"/>
</dbReference>
<keyword evidence="3" id="KW-0949">S-adenosyl-L-methionine</keyword>
<evidence type="ECO:0000313" key="9">
    <source>
        <dbReference type="Proteomes" id="UP000001784"/>
    </source>
</evidence>
<keyword evidence="4" id="KW-0479">Metal-binding</keyword>
<dbReference type="STRING" id="335543.Sfum_3158"/>
<evidence type="ECO:0000256" key="2">
    <source>
        <dbReference type="ARBA" id="ARBA00022485"/>
    </source>
</evidence>
<dbReference type="RefSeq" id="WP_011699956.1">
    <property type="nucleotide sequence ID" value="NC_008554.1"/>
</dbReference>
<evidence type="ECO:0000256" key="1">
    <source>
        <dbReference type="ARBA" id="ARBA00001966"/>
    </source>
</evidence>
<keyword evidence="2" id="KW-0004">4Fe-4S</keyword>
<dbReference type="Gene3D" id="3.20.20.70">
    <property type="entry name" value="Aldolase class I"/>
    <property type="match status" value="1"/>
</dbReference>
<name>A0LN29_SYNFM</name>
<dbReference type="PIRSF" id="PIRSF037420">
    <property type="entry name" value="PQQ_syn_pqqE"/>
    <property type="match status" value="1"/>
</dbReference>
<dbReference type="CDD" id="cd01335">
    <property type="entry name" value="Radical_SAM"/>
    <property type="match status" value="1"/>
</dbReference>
<dbReference type="PANTHER" id="PTHR11228">
    <property type="entry name" value="RADICAL SAM DOMAIN PROTEIN"/>
    <property type="match status" value="1"/>
</dbReference>
<dbReference type="InterPro" id="IPR058240">
    <property type="entry name" value="rSAM_sf"/>
</dbReference>
<dbReference type="InterPro" id="IPR023885">
    <property type="entry name" value="4Fe4S-binding_SPASM_dom"/>
</dbReference>
<dbReference type="PROSITE" id="PS51918">
    <property type="entry name" value="RADICAL_SAM"/>
    <property type="match status" value="1"/>
</dbReference>
<keyword evidence="6" id="KW-0411">Iron-sulfur</keyword>
<dbReference type="SFLD" id="SFLDG01386">
    <property type="entry name" value="main_SPASM_domain-containing"/>
    <property type="match status" value="1"/>
</dbReference>
<dbReference type="GO" id="GO:0051539">
    <property type="term" value="F:4 iron, 4 sulfur cluster binding"/>
    <property type="evidence" value="ECO:0007669"/>
    <property type="project" value="UniProtKB-KW"/>
</dbReference>
<dbReference type="EMBL" id="CP000478">
    <property type="protein sequence ID" value="ABK18831.1"/>
    <property type="molecule type" value="Genomic_DNA"/>
</dbReference>
<dbReference type="InterPro" id="IPR013785">
    <property type="entry name" value="Aldolase_TIM"/>
</dbReference>
<dbReference type="Proteomes" id="UP000001784">
    <property type="component" value="Chromosome"/>
</dbReference>
<gene>
    <name evidence="8" type="ordered locus">Sfum_3158</name>
</gene>
<dbReference type="InterPro" id="IPR007197">
    <property type="entry name" value="rSAM"/>
</dbReference>
<organism evidence="8 9">
    <name type="scientific">Syntrophobacter fumaroxidans (strain DSM 10017 / MPOB)</name>
    <dbReference type="NCBI Taxonomy" id="335543"/>
    <lineage>
        <taxon>Bacteria</taxon>
        <taxon>Pseudomonadati</taxon>
        <taxon>Thermodesulfobacteriota</taxon>
        <taxon>Syntrophobacteria</taxon>
        <taxon>Syntrophobacterales</taxon>
        <taxon>Syntrophobacteraceae</taxon>
        <taxon>Syntrophobacter</taxon>
    </lineage>
</organism>
<proteinExistence type="predicted"/>
<dbReference type="SFLD" id="SFLDS00029">
    <property type="entry name" value="Radical_SAM"/>
    <property type="match status" value="2"/>
</dbReference>
<dbReference type="SFLD" id="SFLDG01387">
    <property type="entry name" value="BtrN-like_SPASM_domain_contain"/>
    <property type="match status" value="1"/>
</dbReference>
<dbReference type="SUPFAM" id="SSF102114">
    <property type="entry name" value="Radical SAM enzymes"/>
    <property type="match status" value="1"/>
</dbReference>
<dbReference type="Pfam" id="PF13186">
    <property type="entry name" value="SPASM"/>
    <property type="match status" value="1"/>
</dbReference>
<feature type="domain" description="Radical SAM core" evidence="7">
    <location>
        <begin position="79"/>
        <end position="307"/>
    </location>
</feature>